<dbReference type="Pfam" id="PF04548">
    <property type="entry name" value="AIG1"/>
    <property type="match status" value="1"/>
</dbReference>
<keyword evidence="5" id="KW-1133">Transmembrane helix</keyword>
<feature type="transmembrane region" description="Helical" evidence="5">
    <location>
        <begin position="273"/>
        <end position="292"/>
    </location>
</feature>
<keyword evidence="2" id="KW-0547">Nucleotide-binding</keyword>
<keyword evidence="3" id="KW-0342">GTP-binding</keyword>
<dbReference type="RefSeq" id="XP_015107767.2">
    <property type="nucleotide sequence ID" value="XM_015252281.3"/>
</dbReference>
<dbReference type="Proteomes" id="UP001652581">
    <property type="component" value="Chromosome 7"/>
</dbReference>
<organism evidence="7 8">
    <name type="scientific">Vicugna pacos</name>
    <name type="common">Alpaca</name>
    <name type="synonym">Lama pacos</name>
    <dbReference type="NCBI Taxonomy" id="30538"/>
    <lineage>
        <taxon>Eukaryota</taxon>
        <taxon>Metazoa</taxon>
        <taxon>Chordata</taxon>
        <taxon>Craniata</taxon>
        <taxon>Vertebrata</taxon>
        <taxon>Euteleostomi</taxon>
        <taxon>Mammalia</taxon>
        <taxon>Eutheria</taxon>
        <taxon>Laurasiatheria</taxon>
        <taxon>Artiodactyla</taxon>
        <taxon>Tylopoda</taxon>
        <taxon>Camelidae</taxon>
        <taxon>Vicugna</taxon>
    </lineage>
</organism>
<dbReference type="GeneID" id="107032849"/>
<evidence type="ECO:0000256" key="4">
    <source>
        <dbReference type="SAM" id="MobiDB-lite"/>
    </source>
</evidence>
<accession>A0A6J0B1W7</accession>
<reference evidence="8" key="1">
    <citation type="submission" date="2025-08" db="UniProtKB">
        <authorList>
            <consortium name="RefSeq"/>
        </authorList>
    </citation>
    <scope>IDENTIFICATION</scope>
</reference>
<evidence type="ECO:0000256" key="5">
    <source>
        <dbReference type="SAM" id="Phobius"/>
    </source>
</evidence>
<keyword evidence="5" id="KW-0812">Transmembrane</keyword>
<dbReference type="InterPro" id="IPR006703">
    <property type="entry name" value="G_AIG1"/>
</dbReference>
<keyword evidence="7" id="KW-1185">Reference proteome</keyword>
<dbReference type="Gene3D" id="3.40.50.300">
    <property type="entry name" value="P-loop containing nucleotide triphosphate hydrolases"/>
    <property type="match status" value="1"/>
</dbReference>
<gene>
    <name evidence="8" type="primary">GIMAP2</name>
</gene>
<dbReference type="InParanoid" id="A0A6J0B1W7"/>
<evidence type="ECO:0000259" key="6">
    <source>
        <dbReference type="PROSITE" id="PS51720"/>
    </source>
</evidence>
<dbReference type="PANTHER" id="PTHR10903">
    <property type="entry name" value="GTPASE, IMAP FAMILY MEMBER-RELATED"/>
    <property type="match status" value="1"/>
</dbReference>
<dbReference type="GO" id="GO:0005525">
    <property type="term" value="F:GTP binding"/>
    <property type="evidence" value="ECO:0007669"/>
    <property type="project" value="UniProtKB-KW"/>
</dbReference>
<evidence type="ECO:0000256" key="2">
    <source>
        <dbReference type="ARBA" id="ARBA00022741"/>
    </source>
</evidence>
<evidence type="ECO:0000256" key="3">
    <source>
        <dbReference type="ARBA" id="ARBA00023134"/>
    </source>
</evidence>
<dbReference type="CTD" id="26157"/>
<dbReference type="PANTHER" id="PTHR10903:SF7">
    <property type="entry name" value="GTPASE IMAP FAMILY MEMBER 2"/>
    <property type="match status" value="1"/>
</dbReference>
<dbReference type="KEGG" id="vpc:107032849"/>
<feature type="region of interest" description="Disordered" evidence="4">
    <location>
        <begin position="1"/>
        <end position="25"/>
    </location>
</feature>
<keyword evidence="5" id="KW-0472">Membrane</keyword>
<dbReference type="InterPro" id="IPR027417">
    <property type="entry name" value="P-loop_NTPase"/>
</dbReference>
<dbReference type="SUPFAM" id="SSF52540">
    <property type="entry name" value="P-loop containing nucleoside triphosphate hydrolases"/>
    <property type="match status" value="1"/>
</dbReference>
<dbReference type="OrthoDB" id="8954335at2759"/>
<sequence length="344" mass="38971">MGQNECSQSGPSTKSQHAPHTRGSELRIILVGKTGTGRSATGNSILGKQAFESRLSAQSLTKTCSKSRESWGEREMVIIDTPDMFSEKYHCDSLYKEVQRCCLLSAPGPHVLLLVTQLGRFTTKDQQAVQRVKEIFGEDAMRHTIVLFTRKEDLKGDSLMDYIHGSNNKALSTLVAACWGRVCTFNNRAEGSNRDDQVKELMDLIESSVMAKRGDHYTNRLYSLVTGSQSGPLQSENRLKDFKGSFIKYVEILSCCTTMAKANCLRKALVKTVMYILLCILLCIQVFVKLLIQFFCVLHRMCNFFYRLPFHICNLFCGLLLIIPPKLMIIFRKTRQLDCKTHRL</sequence>
<name>A0A6J0B1W7_VICPA</name>
<feature type="domain" description="AIG1-type G" evidence="6">
    <location>
        <begin position="23"/>
        <end position="226"/>
    </location>
</feature>
<proteinExistence type="inferred from homology"/>
<evidence type="ECO:0000256" key="1">
    <source>
        <dbReference type="ARBA" id="ARBA00008535"/>
    </source>
</evidence>
<comment type="similarity">
    <text evidence="1">Belongs to the TRAFAC class TrmE-Era-EngA-EngB-Septin-like GTPase superfamily. AIG1/Toc34/Toc159-like paraseptin GTPase family. IAN subfamily.</text>
</comment>
<dbReference type="PROSITE" id="PS51720">
    <property type="entry name" value="G_AIG1"/>
    <property type="match status" value="1"/>
</dbReference>
<evidence type="ECO:0000313" key="8">
    <source>
        <dbReference type="RefSeq" id="XP_015107767.2"/>
    </source>
</evidence>
<feature type="transmembrane region" description="Helical" evidence="5">
    <location>
        <begin position="304"/>
        <end position="323"/>
    </location>
</feature>
<dbReference type="CDD" id="cd01852">
    <property type="entry name" value="AIG1"/>
    <property type="match status" value="1"/>
</dbReference>
<dbReference type="GO" id="GO:0005783">
    <property type="term" value="C:endoplasmic reticulum"/>
    <property type="evidence" value="ECO:0007669"/>
    <property type="project" value="TreeGrafter"/>
</dbReference>
<protein>
    <submittedName>
        <fullName evidence="8">GTPase IMAP family member 2</fullName>
    </submittedName>
</protein>
<evidence type="ECO:0000313" key="7">
    <source>
        <dbReference type="Proteomes" id="UP001652581"/>
    </source>
</evidence>
<dbReference type="InterPro" id="IPR045058">
    <property type="entry name" value="GIMA/IAN/Toc"/>
</dbReference>
<feature type="compositionally biased region" description="Polar residues" evidence="4">
    <location>
        <begin position="1"/>
        <end position="18"/>
    </location>
</feature>
<dbReference type="AlphaFoldDB" id="A0A6J0B1W7"/>